<feature type="non-terminal residue" evidence="2">
    <location>
        <position position="106"/>
    </location>
</feature>
<dbReference type="EMBL" id="HACA01031764">
    <property type="protein sequence ID" value="CDW49125.1"/>
    <property type="molecule type" value="Transcribed_RNA"/>
</dbReference>
<evidence type="ECO:0000256" key="1">
    <source>
        <dbReference type="SAM" id="MobiDB-lite"/>
    </source>
</evidence>
<accession>A0A0K2VFH8</accession>
<organism evidence="2">
    <name type="scientific">Lepeophtheirus salmonis</name>
    <name type="common">Salmon louse</name>
    <name type="synonym">Caligus salmonis</name>
    <dbReference type="NCBI Taxonomy" id="72036"/>
    <lineage>
        <taxon>Eukaryota</taxon>
        <taxon>Metazoa</taxon>
        <taxon>Ecdysozoa</taxon>
        <taxon>Arthropoda</taxon>
        <taxon>Crustacea</taxon>
        <taxon>Multicrustacea</taxon>
        <taxon>Hexanauplia</taxon>
        <taxon>Copepoda</taxon>
        <taxon>Siphonostomatoida</taxon>
        <taxon>Caligidae</taxon>
        <taxon>Lepeophtheirus</taxon>
    </lineage>
</organism>
<feature type="non-terminal residue" evidence="2">
    <location>
        <position position="1"/>
    </location>
</feature>
<dbReference type="AlphaFoldDB" id="A0A0K2VFH8"/>
<protein>
    <submittedName>
        <fullName evidence="2">Uncharacterized protein</fullName>
    </submittedName>
</protein>
<name>A0A0K2VFH8_LEPSM</name>
<proteinExistence type="predicted"/>
<evidence type="ECO:0000313" key="2">
    <source>
        <dbReference type="EMBL" id="CDW49125.1"/>
    </source>
</evidence>
<feature type="region of interest" description="Disordered" evidence="1">
    <location>
        <begin position="1"/>
        <end position="32"/>
    </location>
</feature>
<feature type="compositionally biased region" description="Polar residues" evidence="1">
    <location>
        <begin position="22"/>
        <end position="32"/>
    </location>
</feature>
<sequence>KLIQMNGRHTQRGHPSIPMPSQDLTTLSSPSHTPKTAGLFVNKEGLMNAVIRALMDLPTEIYTIISAPMNIHCLPISLKHYSYPFRDAALRYLNTEWPSVRKKYNA</sequence>
<reference evidence="2" key="1">
    <citation type="submission" date="2014-05" db="EMBL/GenBank/DDBJ databases">
        <authorList>
            <person name="Chronopoulou M."/>
        </authorList>
    </citation>
    <scope>NUCLEOTIDE SEQUENCE</scope>
    <source>
        <tissue evidence="2">Whole organism</tissue>
    </source>
</reference>